<keyword evidence="2" id="KW-0479">Metal-binding</keyword>
<name>A0AAJ5F6K3_9DEIO</name>
<sequence length="207" mass="23793">MERQPHSVQSGWPPAVRALLQKARCVAQGRSVRQSRLPAVQRETMTLLLRTTAGRILEVHRRVLEAMWAYTQVHPKNTEAGGILVGHERQQGNLVLDRFTSPQPGDRRTRTRFHRSVEPHQELLNLMWLASGCTRTYFGEWHTHPEPCPTPSSIDLRSWRKHLKQEEARENGLHFIIVGTAITRVWHANQGGRDVTLIGETHTEFRV</sequence>
<keyword evidence="5" id="KW-0482">Metalloprotease</keyword>
<dbReference type="AlphaFoldDB" id="A0AAJ5F6K3"/>
<reference evidence="7 8" key="1">
    <citation type="submission" date="2019-04" db="EMBL/GenBank/DDBJ databases">
        <title>Deinococcus metalilatus MA1002 mutant No.5.</title>
        <authorList>
            <person name="Park W."/>
            <person name="Park C."/>
        </authorList>
    </citation>
    <scope>NUCLEOTIDE SEQUENCE [LARGE SCALE GENOMIC DNA]</scope>
    <source>
        <strain evidence="7 8">MA1002-m5</strain>
    </source>
</reference>
<dbReference type="EMBL" id="VBRC01000002">
    <property type="protein sequence ID" value="TLK30875.1"/>
    <property type="molecule type" value="Genomic_DNA"/>
</dbReference>
<gene>
    <name evidence="7" type="ORF">FCS05_03735</name>
</gene>
<dbReference type="GO" id="GO:0008237">
    <property type="term" value="F:metallopeptidase activity"/>
    <property type="evidence" value="ECO:0007669"/>
    <property type="project" value="UniProtKB-KW"/>
</dbReference>
<comment type="caution">
    <text evidence="7">The sequence shown here is derived from an EMBL/GenBank/DDBJ whole genome shotgun (WGS) entry which is preliminary data.</text>
</comment>
<evidence type="ECO:0000256" key="1">
    <source>
        <dbReference type="ARBA" id="ARBA00022670"/>
    </source>
</evidence>
<dbReference type="GO" id="GO:0046872">
    <property type="term" value="F:metal ion binding"/>
    <property type="evidence" value="ECO:0007669"/>
    <property type="project" value="UniProtKB-KW"/>
</dbReference>
<dbReference type="InterPro" id="IPR028090">
    <property type="entry name" value="JAB_dom_prok"/>
</dbReference>
<evidence type="ECO:0000256" key="3">
    <source>
        <dbReference type="ARBA" id="ARBA00022801"/>
    </source>
</evidence>
<dbReference type="GO" id="GO:0006508">
    <property type="term" value="P:proteolysis"/>
    <property type="evidence" value="ECO:0007669"/>
    <property type="project" value="UniProtKB-KW"/>
</dbReference>
<keyword evidence="4" id="KW-0862">Zinc</keyword>
<dbReference type="Pfam" id="PF14464">
    <property type="entry name" value="Prok-JAB"/>
    <property type="match status" value="1"/>
</dbReference>
<dbReference type="SUPFAM" id="SSF102712">
    <property type="entry name" value="JAB1/MPN domain"/>
    <property type="match status" value="1"/>
</dbReference>
<dbReference type="Proteomes" id="UP000308000">
    <property type="component" value="Unassembled WGS sequence"/>
</dbReference>
<protein>
    <recommendedName>
        <fullName evidence="6">JAB domain-containing protein</fullName>
    </recommendedName>
</protein>
<evidence type="ECO:0000256" key="2">
    <source>
        <dbReference type="ARBA" id="ARBA00022723"/>
    </source>
</evidence>
<organism evidence="7 8">
    <name type="scientific">Deinococcus metallilatus</name>
    <dbReference type="NCBI Taxonomy" id="1211322"/>
    <lineage>
        <taxon>Bacteria</taxon>
        <taxon>Thermotogati</taxon>
        <taxon>Deinococcota</taxon>
        <taxon>Deinococci</taxon>
        <taxon>Deinococcales</taxon>
        <taxon>Deinococcaceae</taxon>
        <taxon>Deinococcus</taxon>
    </lineage>
</organism>
<proteinExistence type="predicted"/>
<keyword evidence="1" id="KW-0645">Protease</keyword>
<keyword evidence="3" id="KW-0378">Hydrolase</keyword>
<evidence type="ECO:0000256" key="4">
    <source>
        <dbReference type="ARBA" id="ARBA00022833"/>
    </source>
</evidence>
<accession>A0AAJ5F6K3</accession>
<evidence type="ECO:0000256" key="5">
    <source>
        <dbReference type="ARBA" id="ARBA00023049"/>
    </source>
</evidence>
<evidence type="ECO:0000313" key="8">
    <source>
        <dbReference type="Proteomes" id="UP000308000"/>
    </source>
</evidence>
<evidence type="ECO:0000313" key="7">
    <source>
        <dbReference type="EMBL" id="TLK30875.1"/>
    </source>
</evidence>
<feature type="domain" description="JAB" evidence="6">
    <location>
        <begin position="62"/>
        <end position="182"/>
    </location>
</feature>
<evidence type="ECO:0000259" key="6">
    <source>
        <dbReference type="Pfam" id="PF14464"/>
    </source>
</evidence>
<dbReference type="Gene3D" id="3.40.140.10">
    <property type="entry name" value="Cytidine Deaminase, domain 2"/>
    <property type="match status" value="1"/>
</dbReference>